<evidence type="ECO:0000259" key="2">
    <source>
        <dbReference type="Pfam" id="PF04773"/>
    </source>
</evidence>
<accession>A0ABS3YWR3</accession>
<keyword evidence="1" id="KW-0812">Transmembrane</keyword>
<evidence type="ECO:0000259" key="3">
    <source>
        <dbReference type="Pfam" id="PF16344"/>
    </source>
</evidence>
<dbReference type="Pfam" id="PF16344">
    <property type="entry name" value="FecR_C"/>
    <property type="match status" value="1"/>
</dbReference>
<dbReference type="InterPro" id="IPR006860">
    <property type="entry name" value="FecR"/>
</dbReference>
<dbReference type="RefSeq" id="WP_209139650.1">
    <property type="nucleotide sequence ID" value="NZ_JAGHKO010000004.1"/>
</dbReference>
<keyword evidence="1" id="KW-0472">Membrane</keyword>
<gene>
    <name evidence="4" type="ORF">J7I42_15045</name>
</gene>
<dbReference type="Pfam" id="PF04773">
    <property type="entry name" value="FecR"/>
    <property type="match status" value="1"/>
</dbReference>
<dbReference type="InterPro" id="IPR012373">
    <property type="entry name" value="Ferrdict_sens_TM"/>
</dbReference>
<comment type="caution">
    <text evidence="4">The sequence shown here is derived from an EMBL/GenBank/DDBJ whole genome shotgun (WGS) entry which is preliminary data.</text>
</comment>
<feature type="domain" description="FecR protein" evidence="2">
    <location>
        <begin position="122"/>
        <end position="223"/>
    </location>
</feature>
<dbReference type="PANTHER" id="PTHR30273">
    <property type="entry name" value="PERIPLASMIC SIGNAL SENSOR AND SIGMA FACTOR ACTIVATOR FECR-RELATED"/>
    <property type="match status" value="1"/>
</dbReference>
<protein>
    <submittedName>
        <fullName evidence="4">FecR domain-containing protein</fullName>
    </submittedName>
</protein>
<dbReference type="Proteomes" id="UP000677244">
    <property type="component" value="Unassembled WGS sequence"/>
</dbReference>
<feature type="domain" description="Protein FecR C-terminal" evidence="3">
    <location>
        <begin position="268"/>
        <end position="335"/>
    </location>
</feature>
<keyword evidence="5" id="KW-1185">Reference proteome</keyword>
<dbReference type="InterPro" id="IPR032508">
    <property type="entry name" value="FecR_C"/>
</dbReference>
<reference evidence="4 5" key="1">
    <citation type="submission" date="2021-03" db="EMBL/GenBank/DDBJ databases">
        <title>Assistant Professor.</title>
        <authorList>
            <person name="Huq M.A."/>
        </authorList>
    </citation>
    <scope>NUCLEOTIDE SEQUENCE [LARGE SCALE GENOMIC DNA]</scope>
    <source>
        <strain evidence="4 5">MAH-29</strain>
    </source>
</reference>
<proteinExistence type="predicted"/>
<feature type="transmembrane region" description="Helical" evidence="1">
    <location>
        <begin position="93"/>
        <end position="115"/>
    </location>
</feature>
<dbReference type="PANTHER" id="PTHR30273:SF2">
    <property type="entry name" value="PROTEIN FECR"/>
    <property type="match status" value="1"/>
</dbReference>
<dbReference type="EMBL" id="JAGHKO010000004">
    <property type="protein sequence ID" value="MBO9201596.1"/>
    <property type="molecule type" value="Genomic_DNA"/>
</dbReference>
<evidence type="ECO:0000256" key="1">
    <source>
        <dbReference type="SAM" id="Phobius"/>
    </source>
</evidence>
<dbReference type="PIRSF" id="PIRSF018266">
    <property type="entry name" value="FecR"/>
    <property type="match status" value="1"/>
</dbReference>
<organism evidence="4 5">
    <name type="scientific">Niastella soli</name>
    <dbReference type="NCBI Taxonomy" id="2821487"/>
    <lineage>
        <taxon>Bacteria</taxon>
        <taxon>Pseudomonadati</taxon>
        <taxon>Bacteroidota</taxon>
        <taxon>Chitinophagia</taxon>
        <taxon>Chitinophagales</taxon>
        <taxon>Chitinophagaceae</taxon>
        <taxon>Niastella</taxon>
    </lineage>
</organism>
<dbReference type="Gene3D" id="2.60.120.1440">
    <property type="match status" value="1"/>
</dbReference>
<evidence type="ECO:0000313" key="5">
    <source>
        <dbReference type="Proteomes" id="UP000677244"/>
    </source>
</evidence>
<dbReference type="Gene3D" id="3.55.50.30">
    <property type="match status" value="1"/>
</dbReference>
<name>A0ABS3YWR3_9BACT</name>
<keyword evidence="1" id="KW-1133">Transmembrane helix</keyword>
<evidence type="ECO:0000313" key="4">
    <source>
        <dbReference type="EMBL" id="MBO9201596.1"/>
    </source>
</evidence>
<sequence length="337" mass="38092">MPDQYAKYDQYMVSDFMLDEDFLLWIKQPDAAKDAFWNGLVLAYPHQGENMSAARTLAKAITAQKVKASEATKDRIWNAVTHSNSKVVTMRRAFRWVAAAAVVLIAGSLIFFQYLRTNESLIKTAYGQKRTISLPDGSQVVLNANTQIKYKPRPGKNAPREVWITGEAWFNVVHINKKGTPVQPAERFIVHLPNMNVEVLGTTFTVNTRRNQEQVVLQTGRVKVELPSNPSAIYLQPGERVSYNKNSKVLLKAITNPADCSLWKENRLKFDNTPLREVIQLIEDDYGYKVEVTDSTILDRTLGGNLSSENEQILFKALENMLDVNITVNNKTVTISK</sequence>